<evidence type="ECO:0000313" key="2">
    <source>
        <dbReference type="EMBL" id="GIM00366.1"/>
    </source>
</evidence>
<evidence type="ECO:0000256" key="1">
    <source>
        <dbReference type="SAM" id="Phobius"/>
    </source>
</evidence>
<keyword evidence="1" id="KW-0472">Membrane</keyword>
<sequence length="143" mass="15321">LADLTEMAALVTSSCPLGLNLVKPSRRTSHSSTRVNQVGFSTNYNRVKPLHVTRRLQGESFLLNLPRASDDRGIGSFGNDSSNDITFVGKIAAISFAGAAVIKYGSLILDVPFQPNALLAMLLVLGPPTAYALLLWINSPPKL</sequence>
<feature type="transmembrane region" description="Helical" evidence="1">
    <location>
        <begin position="117"/>
        <end position="137"/>
    </location>
</feature>
<dbReference type="PANTHER" id="PTHR37224">
    <property type="entry name" value="OS02G0804400 PROTEIN"/>
    <property type="match status" value="1"/>
</dbReference>
<dbReference type="AlphaFoldDB" id="A0A8J4G5F1"/>
<dbReference type="EMBL" id="BNCQ01000007">
    <property type="protein sequence ID" value="GIM00366.1"/>
    <property type="molecule type" value="Genomic_DNA"/>
</dbReference>
<gene>
    <name evidence="2" type="ORF">Vretimale_5147</name>
</gene>
<reference evidence="2" key="1">
    <citation type="journal article" date="2021" name="Proc. Natl. Acad. Sci. U.S.A.">
        <title>Three genomes in the algal genus Volvox reveal the fate of a haploid sex-determining region after a transition to homothallism.</title>
        <authorList>
            <person name="Yamamoto K."/>
            <person name="Hamaji T."/>
            <person name="Kawai-Toyooka H."/>
            <person name="Matsuzaki R."/>
            <person name="Takahashi F."/>
            <person name="Nishimura Y."/>
            <person name="Kawachi M."/>
            <person name="Noguchi H."/>
            <person name="Minakuchi Y."/>
            <person name="Umen J.G."/>
            <person name="Toyoda A."/>
            <person name="Nozaki H."/>
        </authorList>
    </citation>
    <scope>NUCLEOTIDE SEQUENCE</scope>
    <source>
        <strain evidence="2">NIES-3785</strain>
    </source>
</reference>
<dbReference type="Proteomes" id="UP000722791">
    <property type="component" value="Unassembled WGS sequence"/>
</dbReference>
<feature type="non-terminal residue" evidence="2">
    <location>
        <position position="1"/>
    </location>
</feature>
<name>A0A8J4G5F1_9CHLO</name>
<organism evidence="2 3">
    <name type="scientific">Volvox reticuliferus</name>
    <dbReference type="NCBI Taxonomy" id="1737510"/>
    <lineage>
        <taxon>Eukaryota</taxon>
        <taxon>Viridiplantae</taxon>
        <taxon>Chlorophyta</taxon>
        <taxon>core chlorophytes</taxon>
        <taxon>Chlorophyceae</taxon>
        <taxon>CS clade</taxon>
        <taxon>Chlamydomonadales</taxon>
        <taxon>Volvocaceae</taxon>
        <taxon>Volvox</taxon>
    </lineage>
</organism>
<feature type="transmembrane region" description="Helical" evidence="1">
    <location>
        <begin position="85"/>
        <end position="105"/>
    </location>
</feature>
<comment type="caution">
    <text evidence="2">The sequence shown here is derived from an EMBL/GenBank/DDBJ whole genome shotgun (WGS) entry which is preliminary data.</text>
</comment>
<keyword evidence="1" id="KW-1133">Transmembrane helix</keyword>
<evidence type="ECO:0000313" key="3">
    <source>
        <dbReference type="Proteomes" id="UP000722791"/>
    </source>
</evidence>
<keyword evidence="1" id="KW-0812">Transmembrane</keyword>
<accession>A0A8J4G5F1</accession>
<protein>
    <submittedName>
        <fullName evidence="2">Uncharacterized protein</fullName>
    </submittedName>
</protein>
<proteinExistence type="predicted"/>